<proteinExistence type="predicted"/>
<dbReference type="CDD" id="cd06558">
    <property type="entry name" value="crotonase-like"/>
    <property type="match status" value="1"/>
</dbReference>
<dbReference type="PANTHER" id="PTHR11941">
    <property type="entry name" value="ENOYL-COA HYDRATASE-RELATED"/>
    <property type="match status" value="1"/>
</dbReference>
<reference evidence="1 2" key="1">
    <citation type="journal article" date="2018" name="Nat. Biotechnol.">
        <title>A standardized bacterial taxonomy based on genome phylogeny substantially revises the tree of life.</title>
        <authorList>
            <person name="Parks D.H."/>
            <person name="Chuvochina M."/>
            <person name="Waite D.W."/>
            <person name="Rinke C."/>
            <person name="Skarshewski A."/>
            <person name="Chaumeil P.A."/>
            <person name="Hugenholtz P."/>
        </authorList>
    </citation>
    <scope>NUCLEOTIDE SEQUENCE [LARGE SCALE GENOMIC DNA]</scope>
    <source>
        <strain evidence="1">UBA10707</strain>
    </source>
</reference>
<dbReference type="InterPro" id="IPR029045">
    <property type="entry name" value="ClpP/crotonase-like_dom_sf"/>
</dbReference>
<dbReference type="GO" id="GO:0016853">
    <property type="term" value="F:isomerase activity"/>
    <property type="evidence" value="ECO:0007669"/>
    <property type="project" value="UniProtKB-KW"/>
</dbReference>
<dbReference type="SUPFAM" id="SSF52096">
    <property type="entry name" value="ClpP/crotonase"/>
    <property type="match status" value="1"/>
</dbReference>
<dbReference type="Pfam" id="PF00378">
    <property type="entry name" value="ECH_1"/>
    <property type="match status" value="1"/>
</dbReference>
<dbReference type="PANTHER" id="PTHR11941:SF54">
    <property type="entry name" value="ENOYL-COA HYDRATASE, MITOCHONDRIAL"/>
    <property type="match status" value="1"/>
</dbReference>
<protein>
    <submittedName>
        <fullName evidence="1">Enoyl-CoA hydratase/isomerase family protein</fullName>
    </submittedName>
</protein>
<sequence length="252" mass="27418">MSYETIELTVEENGVATVLLNRPQSRNALNVRMCSELVSVTEQIEQDERIRVVVFRGAGPAFCAGADLKERKDMTLSDMTARRVAGFAAYDAIEKLSRPAIALVHGSAFGSGCEIIAACDFAWATPEATFRYPEVSWGTVGATQRISRIAGIRTAKELLFSGRVFDAQEAREYGLINRVVPQDTIAEQLMQMAGDIANAKPLTVKLTKHCINAGVETTREGAMAIELLAIEKNLRNSDWKSAISTFGSVKGA</sequence>
<evidence type="ECO:0000313" key="1">
    <source>
        <dbReference type="EMBL" id="HBP28794.1"/>
    </source>
</evidence>
<dbReference type="GO" id="GO:0006635">
    <property type="term" value="P:fatty acid beta-oxidation"/>
    <property type="evidence" value="ECO:0007669"/>
    <property type="project" value="TreeGrafter"/>
</dbReference>
<gene>
    <name evidence="1" type="ORF">DD666_05195</name>
</gene>
<evidence type="ECO:0000313" key="2">
    <source>
        <dbReference type="Proteomes" id="UP000264036"/>
    </source>
</evidence>
<accession>A0A356LCZ4</accession>
<organism evidence="1 2">
    <name type="scientific">Advenella kashmirensis</name>
    <dbReference type="NCBI Taxonomy" id="310575"/>
    <lineage>
        <taxon>Bacteria</taxon>
        <taxon>Pseudomonadati</taxon>
        <taxon>Pseudomonadota</taxon>
        <taxon>Betaproteobacteria</taxon>
        <taxon>Burkholderiales</taxon>
        <taxon>Alcaligenaceae</taxon>
    </lineage>
</organism>
<dbReference type="Gene3D" id="3.90.226.10">
    <property type="entry name" value="2-enoyl-CoA Hydratase, Chain A, domain 1"/>
    <property type="match status" value="1"/>
</dbReference>
<keyword evidence="1" id="KW-0413">Isomerase</keyword>
<name>A0A356LCZ4_9BURK</name>
<dbReference type="EMBL" id="DOEK01000008">
    <property type="protein sequence ID" value="HBP28794.1"/>
    <property type="molecule type" value="Genomic_DNA"/>
</dbReference>
<comment type="caution">
    <text evidence="1">The sequence shown here is derived from an EMBL/GenBank/DDBJ whole genome shotgun (WGS) entry which is preliminary data.</text>
</comment>
<dbReference type="Proteomes" id="UP000264036">
    <property type="component" value="Unassembled WGS sequence"/>
</dbReference>
<dbReference type="InterPro" id="IPR001753">
    <property type="entry name" value="Enoyl-CoA_hydra/iso"/>
</dbReference>
<dbReference type="AlphaFoldDB" id="A0A356LCZ4"/>